<dbReference type="PROSITE" id="PS50893">
    <property type="entry name" value="ABC_TRANSPORTER_2"/>
    <property type="match status" value="1"/>
</dbReference>
<dbReference type="PANTHER" id="PTHR24221">
    <property type="entry name" value="ATP-BINDING CASSETTE SUB-FAMILY B"/>
    <property type="match status" value="1"/>
</dbReference>
<dbReference type="GO" id="GO:0005886">
    <property type="term" value="C:plasma membrane"/>
    <property type="evidence" value="ECO:0007669"/>
    <property type="project" value="UniProtKB-SubCell"/>
</dbReference>
<evidence type="ECO:0000256" key="5">
    <source>
        <dbReference type="ARBA" id="ARBA00022741"/>
    </source>
</evidence>
<dbReference type="SUPFAM" id="SSF90123">
    <property type="entry name" value="ABC transporter transmembrane region"/>
    <property type="match status" value="1"/>
</dbReference>
<organism evidence="13 14">
    <name type="scientific">Natronosporangium hydrolyticum</name>
    <dbReference type="NCBI Taxonomy" id="2811111"/>
    <lineage>
        <taxon>Bacteria</taxon>
        <taxon>Bacillati</taxon>
        <taxon>Actinomycetota</taxon>
        <taxon>Actinomycetes</taxon>
        <taxon>Micromonosporales</taxon>
        <taxon>Micromonosporaceae</taxon>
        <taxon>Natronosporangium</taxon>
    </lineage>
</organism>
<feature type="transmembrane region" description="Helical" evidence="10">
    <location>
        <begin position="51"/>
        <end position="75"/>
    </location>
</feature>
<dbReference type="InterPro" id="IPR003439">
    <property type="entry name" value="ABC_transporter-like_ATP-bd"/>
</dbReference>
<keyword evidence="4 10" id="KW-0812">Transmembrane</keyword>
<dbReference type="KEGG" id="nhy:JQS43_10480"/>
<proteinExistence type="inferred from homology"/>
<keyword evidence="6 13" id="KW-0067">ATP-binding</keyword>
<dbReference type="GO" id="GO:0140359">
    <property type="term" value="F:ABC-type transporter activity"/>
    <property type="evidence" value="ECO:0007669"/>
    <property type="project" value="InterPro"/>
</dbReference>
<dbReference type="PROSITE" id="PS00211">
    <property type="entry name" value="ABC_TRANSPORTER_1"/>
    <property type="match status" value="1"/>
</dbReference>
<keyword evidence="2" id="KW-0813">Transport</keyword>
<evidence type="ECO:0000256" key="10">
    <source>
        <dbReference type="SAM" id="Phobius"/>
    </source>
</evidence>
<evidence type="ECO:0000313" key="13">
    <source>
        <dbReference type="EMBL" id="QSB16661.1"/>
    </source>
</evidence>
<dbReference type="InterPro" id="IPR003593">
    <property type="entry name" value="AAA+_ATPase"/>
</dbReference>
<dbReference type="InterPro" id="IPR039421">
    <property type="entry name" value="Type_1_exporter"/>
</dbReference>
<feature type="transmembrane region" description="Helical" evidence="10">
    <location>
        <begin position="242"/>
        <end position="264"/>
    </location>
</feature>
<feature type="domain" description="ABC transporter" evidence="11">
    <location>
        <begin position="329"/>
        <end position="561"/>
    </location>
</feature>
<dbReference type="EMBL" id="CP070499">
    <property type="protein sequence ID" value="QSB16661.1"/>
    <property type="molecule type" value="Genomic_DNA"/>
</dbReference>
<dbReference type="Gene3D" id="1.20.1560.10">
    <property type="entry name" value="ABC transporter type 1, transmembrane domain"/>
    <property type="match status" value="1"/>
</dbReference>
<feature type="domain" description="ABC transmembrane type-1" evidence="12">
    <location>
        <begin position="15"/>
        <end position="298"/>
    </location>
</feature>
<evidence type="ECO:0000256" key="4">
    <source>
        <dbReference type="ARBA" id="ARBA00022692"/>
    </source>
</evidence>
<keyword evidence="7 10" id="KW-1133">Transmembrane helix</keyword>
<evidence type="ECO:0000256" key="7">
    <source>
        <dbReference type="ARBA" id="ARBA00022989"/>
    </source>
</evidence>
<evidence type="ECO:0000256" key="9">
    <source>
        <dbReference type="ARBA" id="ARBA00061644"/>
    </source>
</evidence>
<dbReference type="Pfam" id="PF00005">
    <property type="entry name" value="ABC_tran"/>
    <property type="match status" value="1"/>
</dbReference>
<evidence type="ECO:0000259" key="11">
    <source>
        <dbReference type="PROSITE" id="PS50893"/>
    </source>
</evidence>
<evidence type="ECO:0000256" key="8">
    <source>
        <dbReference type="ARBA" id="ARBA00023136"/>
    </source>
</evidence>
<comment type="subcellular location">
    <subcellularLocation>
        <location evidence="1">Cell membrane</location>
        <topology evidence="1">Multi-pass membrane protein</topology>
    </subcellularLocation>
</comment>
<evidence type="ECO:0000256" key="2">
    <source>
        <dbReference type="ARBA" id="ARBA00022448"/>
    </source>
</evidence>
<comment type="similarity">
    <text evidence="9">Belongs to the ABC transporter superfamily. Lipid exporter (TC 3.A.1.106) family.</text>
</comment>
<dbReference type="InterPro" id="IPR017871">
    <property type="entry name" value="ABC_transporter-like_CS"/>
</dbReference>
<dbReference type="InterPro" id="IPR011527">
    <property type="entry name" value="ABC1_TM_dom"/>
</dbReference>
<accession>A0A895YGG9</accession>
<protein>
    <submittedName>
        <fullName evidence="13">ABC transporter ATP-binding protein</fullName>
    </submittedName>
</protein>
<dbReference type="FunFam" id="3.40.50.300:FF:000299">
    <property type="entry name" value="ABC transporter ATP-binding protein/permease"/>
    <property type="match status" value="1"/>
</dbReference>
<dbReference type="PANTHER" id="PTHR24221:SF654">
    <property type="entry name" value="ATP-BINDING CASSETTE SUB-FAMILY B MEMBER 6"/>
    <property type="match status" value="1"/>
</dbReference>
<feature type="transmembrane region" description="Helical" evidence="10">
    <location>
        <begin position="270"/>
        <end position="290"/>
    </location>
</feature>
<keyword evidence="3" id="KW-1003">Cell membrane</keyword>
<dbReference type="InterPro" id="IPR027417">
    <property type="entry name" value="P-loop_NTPase"/>
</dbReference>
<evidence type="ECO:0000313" key="14">
    <source>
        <dbReference type="Proteomes" id="UP000662857"/>
    </source>
</evidence>
<feature type="transmembrane region" description="Helical" evidence="10">
    <location>
        <begin position="12"/>
        <end position="45"/>
    </location>
</feature>
<evidence type="ECO:0000259" key="12">
    <source>
        <dbReference type="PROSITE" id="PS50929"/>
    </source>
</evidence>
<keyword evidence="8 10" id="KW-0472">Membrane</keyword>
<name>A0A895YGG9_9ACTN</name>
<dbReference type="SMART" id="SM00382">
    <property type="entry name" value="AAA"/>
    <property type="match status" value="1"/>
</dbReference>
<reference evidence="13" key="1">
    <citation type="submission" date="2021-02" db="EMBL/GenBank/DDBJ databases">
        <title>Natrosporangium hydrolyticum gen. nov., sp. nov, a haloalkaliphilic actinobacterium from a soda solonchak soil.</title>
        <authorList>
            <person name="Sorokin D.Y."/>
            <person name="Khijniak T.V."/>
            <person name="Zakharycheva A.P."/>
            <person name="Boueva O.V."/>
            <person name="Ariskina E.V."/>
            <person name="Hahnke R.L."/>
            <person name="Bunk B."/>
            <person name="Sproer C."/>
            <person name="Schumann P."/>
            <person name="Evtushenko L.I."/>
            <person name="Kublanov I.V."/>
        </authorList>
    </citation>
    <scope>NUCLEOTIDE SEQUENCE</scope>
    <source>
        <strain evidence="13">DSM 106523</strain>
    </source>
</reference>
<dbReference type="AlphaFoldDB" id="A0A895YGG9"/>
<gene>
    <name evidence="13" type="ORF">JQS43_10480</name>
</gene>
<dbReference type="SUPFAM" id="SSF52540">
    <property type="entry name" value="P-loop containing nucleoside triphosphate hydrolases"/>
    <property type="match status" value="1"/>
</dbReference>
<dbReference type="Gene3D" id="3.40.50.300">
    <property type="entry name" value="P-loop containing nucleotide triphosphate hydrolases"/>
    <property type="match status" value="1"/>
</dbReference>
<dbReference type="Pfam" id="PF00664">
    <property type="entry name" value="ABC_membrane"/>
    <property type="match status" value="1"/>
</dbReference>
<dbReference type="InterPro" id="IPR036640">
    <property type="entry name" value="ABC1_TM_sf"/>
</dbReference>
<dbReference type="GO" id="GO:0016887">
    <property type="term" value="F:ATP hydrolysis activity"/>
    <property type="evidence" value="ECO:0007669"/>
    <property type="project" value="InterPro"/>
</dbReference>
<evidence type="ECO:0000256" key="1">
    <source>
        <dbReference type="ARBA" id="ARBA00004651"/>
    </source>
</evidence>
<keyword evidence="14" id="KW-1185">Reference proteome</keyword>
<keyword evidence="5" id="KW-0547">Nucleotide-binding</keyword>
<feature type="transmembrane region" description="Helical" evidence="10">
    <location>
        <begin position="120"/>
        <end position="145"/>
    </location>
</feature>
<evidence type="ECO:0000256" key="6">
    <source>
        <dbReference type="ARBA" id="ARBA00022840"/>
    </source>
</evidence>
<dbReference type="GO" id="GO:0034040">
    <property type="term" value="F:ATPase-coupled lipid transmembrane transporter activity"/>
    <property type="evidence" value="ECO:0007669"/>
    <property type="project" value="TreeGrafter"/>
</dbReference>
<sequence length="571" mass="60053">MTRRDLLRPVRAALITAILLQALAGVLALLPLLALIAFTGAWVAGDPLPGAQVVAAAVAGTLGAVLAAAGATWITHRADADLTWRLQRQLAETIRRAPLPTVTGLGAGRIKKVVHDDTAAMHYLVAHTLLDATALVVTPLAGLIALTAIDWRLALCSVVPLGLGTWWYARAMRGSAGNFADYARQQQRINAAIVDYVRGLPVAKVYGGPGGPGARYAAAVNGFHDFFRAWSRSTSAVTTASWLVVAPGLTAATLALVGGIGLAMGWVSPGAFVAGVILGPAISAPVAVAGPRLQAIRTGLAALDSIVEFLGQPRLQWGSAAAPAPGARLRLERVSFRYGADRPALTEVTITLPDRGLVALVGASGSGKSTVATLLARFADPAEGRILLGDTELRDLPEASLYERIGFVFQDTGLRQASVRDNLTGGRALAEQHLVEAARAAAIHDDIAALPHGYDTVLGQETELSGGQRQRICLARALLRRPELLVLDETLSAVDPTTRAGLFTALRAQAEQRTVLLIAHQLRLTADADRILVLDHGRLVGDGSHRELLTDCPPYRALWEAEPTPTAVPGE</sequence>
<dbReference type="GO" id="GO:0005524">
    <property type="term" value="F:ATP binding"/>
    <property type="evidence" value="ECO:0007669"/>
    <property type="project" value="UniProtKB-KW"/>
</dbReference>
<dbReference type="Proteomes" id="UP000662857">
    <property type="component" value="Chromosome"/>
</dbReference>
<evidence type="ECO:0000256" key="3">
    <source>
        <dbReference type="ARBA" id="ARBA00022475"/>
    </source>
</evidence>
<dbReference type="PROSITE" id="PS50929">
    <property type="entry name" value="ABC_TM1F"/>
    <property type="match status" value="1"/>
</dbReference>
<feature type="transmembrane region" description="Helical" evidence="10">
    <location>
        <begin position="151"/>
        <end position="169"/>
    </location>
</feature>
<dbReference type="RefSeq" id="WP_239678887.1">
    <property type="nucleotide sequence ID" value="NZ_CP070499.1"/>
</dbReference>